<feature type="compositionally biased region" description="Basic and acidic residues" evidence="1">
    <location>
        <begin position="1"/>
        <end position="11"/>
    </location>
</feature>
<dbReference type="BioCyc" id="SESP1179773:BN6_RS43115-MONOMER"/>
<dbReference type="STRING" id="1179773.BN6_84090"/>
<dbReference type="EMBL" id="HE804045">
    <property type="protein sequence ID" value="CCH35624.1"/>
    <property type="molecule type" value="Genomic_DNA"/>
</dbReference>
<gene>
    <name evidence="3" type="ordered locus">BN6_84090</name>
</gene>
<dbReference type="eggNOG" id="ENOG5032CP4">
    <property type="taxonomic scope" value="Bacteria"/>
</dbReference>
<feature type="region of interest" description="Disordered" evidence="1">
    <location>
        <begin position="1"/>
        <end position="21"/>
    </location>
</feature>
<dbReference type="AlphaFoldDB" id="K0KFU4"/>
<evidence type="ECO:0000313" key="4">
    <source>
        <dbReference type="Proteomes" id="UP000006281"/>
    </source>
</evidence>
<dbReference type="InterPro" id="IPR007278">
    <property type="entry name" value="DUF397"/>
</dbReference>
<dbReference type="PATRIC" id="fig|1179773.3.peg.8491"/>
<evidence type="ECO:0000313" key="3">
    <source>
        <dbReference type="EMBL" id="CCH35624.1"/>
    </source>
</evidence>
<dbReference type="KEGG" id="sesp:BN6_84090"/>
<protein>
    <recommendedName>
        <fullName evidence="2">DUF397 domain-containing protein</fullName>
    </recommendedName>
</protein>
<keyword evidence="4" id="KW-1185">Reference proteome</keyword>
<dbReference type="HOGENOM" id="CLU_131550_2_1_11"/>
<feature type="domain" description="DUF397" evidence="2">
    <location>
        <begin position="11"/>
        <end position="60"/>
    </location>
</feature>
<name>K0KFU4_SACES</name>
<sequence length="61" mass="6900">MRSQAVKHDTGWFKSSRSTAGSNGCVEVRFTDAVVLVRDSKNADGPHFRFATRAWRAFVKR</sequence>
<evidence type="ECO:0000256" key="1">
    <source>
        <dbReference type="SAM" id="MobiDB-lite"/>
    </source>
</evidence>
<organism evidence="3 4">
    <name type="scientific">Saccharothrix espanaensis (strain ATCC 51144 / DSM 44229 / JCM 9112 / NBRC 15066 / NRRL 15764)</name>
    <dbReference type="NCBI Taxonomy" id="1179773"/>
    <lineage>
        <taxon>Bacteria</taxon>
        <taxon>Bacillati</taxon>
        <taxon>Actinomycetota</taxon>
        <taxon>Actinomycetes</taxon>
        <taxon>Pseudonocardiales</taxon>
        <taxon>Pseudonocardiaceae</taxon>
        <taxon>Saccharothrix</taxon>
    </lineage>
</organism>
<accession>K0KFU4</accession>
<evidence type="ECO:0000259" key="2">
    <source>
        <dbReference type="Pfam" id="PF04149"/>
    </source>
</evidence>
<dbReference type="Pfam" id="PF04149">
    <property type="entry name" value="DUF397"/>
    <property type="match status" value="1"/>
</dbReference>
<reference evidence="3 4" key="1">
    <citation type="journal article" date="2012" name="BMC Genomics">
        <title>Complete genome sequence of Saccharothrix espanaensis DSM 44229T and comparison to the other completely sequenced Pseudonocardiaceae.</title>
        <authorList>
            <person name="Strobel T."/>
            <person name="Al-Dilaimi A."/>
            <person name="Blom J."/>
            <person name="Gessner A."/>
            <person name="Kalinowski J."/>
            <person name="Luzhetska M."/>
            <person name="Puhler A."/>
            <person name="Szczepanowski R."/>
            <person name="Bechthold A."/>
            <person name="Ruckert C."/>
        </authorList>
    </citation>
    <scope>NUCLEOTIDE SEQUENCE [LARGE SCALE GENOMIC DNA]</scope>
    <source>
        <strain evidence="4">ATCC 51144 / DSM 44229 / JCM 9112 / NBRC 15066 / NRRL 15764</strain>
    </source>
</reference>
<dbReference type="Proteomes" id="UP000006281">
    <property type="component" value="Chromosome"/>
</dbReference>
<proteinExistence type="predicted"/>